<sequence length="119" mass="13406">MRVTIFFAILCGTGFQVFIDTDRNMETGYGAGYEYVVRVVDDELSLLDWQQIQLHLPEAFGGRHVRATRPAIPLVCHTGGWGILVGFASVIRVNDNVTVQIPDGRWKVEFYDEGKVCNE</sequence>
<dbReference type="AlphaFoldDB" id="A0A0F9M687"/>
<dbReference type="EMBL" id="LAZR01005285">
    <property type="protein sequence ID" value="KKN01229.1"/>
    <property type="molecule type" value="Genomic_DNA"/>
</dbReference>
<comment type="caution">
    <text evidence="1">The sequence shown here is derived from an EMBL/GenBank/DDBJ whole genome shotgun (WGS) entry which is preliminary data.</text>
</comment>
<accession>A0A0F9M687</accession>
<evidence type="ECO:0000313" key="1">
    <source>
        <dbReference type="EMBL" id="KKN01229.1"/>
    </source>
</evidence>
<organism evidence="1">
    <name type="scientific">marine sediment metagenome</name>
    <dbReference type="NCBI Taxonomy" id="412755"/>
    <lineage>
        <taxon>unclassified sequences</taxon>
        <taxon>metagenomes</taxon>
        <taxon>ecological metagenomes</taxon>
    </lineage>
</organism>
<proteinExistence type="predicted"/>
<reference evidence="1" key="1">
    <citation type="journal article" date="2015" name="Nature">
        <title>Complex archaea that bridge the gap between prokaryotes and eukaryotes.</title>
        <authorList>
            <person name="Spang A."/>
            <person name="Saw J.H."/>
            <person name="Jorgensen S.L."/>
            <person name="Zaremba-Niedzwiedzka K."/>
            <person name="Martijn J."/>
            <person name="Lind A.E."/>
            <person name="van Eijk R."/>
            <person name="Schleper C."/>
            <person name="Guy L."/>
            <person name="Ettema T.J."/>
        </authorList>
    </citation>
    <scope>NUCLEOTIDE SEQUENCE</scope>
</reference>
<name>A0A0F9M687_9ZZZZ</name>
<protein>
    <submittedName>
        <fullName evidence="1">Uncharacterized protein</fullName>
    </submittedName>
</protein>
<gene>
    <name evidence="1" type="ORF">LCGC14_1129930</name>
</gene>